<dbReference type="EMBL" id="FQUW01000011">
    <property type="protein sequence ID" value="SHE93009.1"/>
    <property type="molecule type" value="Genomic_DNA"/>
</dbReference>
<protein>
    <recommendedName>
        <fullName evidence="5">5-formyltetrahydrofolate cyclo-ligase</fullName>
        <ecNumber evidence="5">6.3.3.2</ecNumber>
    </recommendedName>
</protein>
<dbReference type="PIRSF" id="PIRSF006806">
    <property type="entry name" value="FTHF_cligase"/>
    <property type="match status" value="1"/>
</dbReference>
<dbReference type="GO" id="GO:0005524">
    <property type="term" value="F:ATP binding"/>
    <property type="evidence" value="ECO:0007669"/>
    <property type="project" value="UniProtKB-KW"/>
</dbReference>
<evidence type="ECO:0000256" key="2">
    <source>
        <dbReference type="ARBA" id="ARBA00022741"/>
    </source>
</evidence>
<keyword evidence="2 4" id="KW-0547">Nucleotide-binding</keyword>
<dbReference type="GO" id="GO:0030272">
    <property type="term" value="F:5-formyltetrahydrofolate cyclo-ligase activity"/>
    <property type="evidence" value="ECO:0007669"/>
    <property type="project" value="UniProtKB-EC"/>
</dbReference>
<evidence type="ECO:0000256" key="5">
    <source>
        <dbReference type="RuleBase" id="RU361279"/>
    </source>
</evidence>
<sequence length="190" mass="21471">MNKSELRKDVLKARGSLSPGEVAEKSKRILRRVLSLEEFQRARTLMAYVDFRNEVQTGALIMESMARGKRVAVPLTDVASKRLVPSLLLDFPGDLAPGTWDILEPRPECLRPLEPEELDLVIVPGVAFDLQGNRLGYGGGFYDRFLPRTRPDTVWLALAFEVQIRPHILTGPHDCPVHILVTEERVVYTR</sequence>
<keyword evidence="6" id="KW-0436">Ligase</keyword>
<feature type="binding site" evidence="4">
    <location>
        <begin position="134"/>
        <end position="142"/>
    </location>
    <ligand>
        <name>ATP</name>
        <dbReference type="ChEBI" id="CHEBI:30616"/>
    </ligand>
</feature>
<dbReference type="Gene3D" id="3.40.50.10420">
    <property type="entry name" value="NagB/RpiA/CoA transferase-like"/>
    <property type="match status" value="1"/>
</dbReference>
<dbReference type="GO" id="GO:0035999">
    <property type="term" value="P:tetrahydrofolate interconversion"/>
    <property type="evidence" value="ECO:0007669"/>
    <property type="project" value="TreeGrafter"/>
</dbReference>
<feature type="binding site" evidence="4">
    <location>
        <begin position="3"/>
        <end position="7"/>
    </location>
    <ligand>
        <name>ATP</name>
        <dbReference type="ChEBI" id="CHEBI:30616"/>
    </ligand>
</feature>
<proteinExistence type="inferred from homology"/>
<evidence type="ECO:0000313" key="6">
    <source>
        <dbReference type="EMBL" id="SHE93009.1"/>
    </source>
</evidence>
<feature type="binding site" evidence="4">
    <location>
        <position position="49"/>
    </location>
    <ligand>
        <name>substrate</name>
    </ligand>
</feature>
<dbReference type="GO" id="GO:0009396">
    <property type="term" value="P:folic acid-containing compound biosynthetic process"/>
    <property type="evidence" value="ECO:0007669"/>
    <property type="project" value="TreeGrafter"/>
</dbReference>
<comment type="catalytic activity">
    <reaction evidence="5">
        <text>(6S)-5-formyl-5,6,7,8-tetrahydrofolate + ATP = (6R)-5,10-methenyltetrahydrofolate + ADP + phosphate</text>
        <dbReference type="Rhea" id="RHEA:10488"/>
        <dbReference type="ChEBI" id="CHEBI:30616"/>
        <dbReference type="ChEBI" id="CHEBI:43474"/>
        <dbReference type="ChEBI" id="CHEBI:57455"/>
        <dbReference type="ChEBI" id="CHEBI:57457"/>
        <dbReference type="ChEBI" id="CHEBI:456216"/>
        <dbReference type="EC" id="6.3.3.2"/>
    </reaction>
</comment>
<dbReference type="OrthoDB" id="9801938at2"/>
<dbReference type="InterPro" id="IPR037171">
    <property type="entry name" value="NagB/RpiA_transferase-like"/>
</dbReference>
<comment type="cofactor">
    <cofactor evidence="5">
        <name>Mg(2+)</name>
        <dbReference type="ChEBI" id="CHEBI:18420"/>
    </cofactor>
</comment>
<dbReference type="GO" id="GO:0046872">
    <property type="term" value="F:metal ion binding"/>
    <property type="evidence" value="ECO:0007669"/>
    <property type="project" value="UniProtKB-KW"/>
</dbReference>
<dbReference type="RefSeq" id="WP_073163855.1">
    <property type="nucleotide sequence ID" value="NZ_FQUW01000011.1"/>
</dbReference>
<gene>
    <name evidence="6" type="ORF">SAMN02745218_01100</name>
</gene>
<reference evidence="7" key="1">
    <citation type="submission" date="2016-11" db="EMBL/GenBank/DDBJ databases">
        <authorList>
            <person name="Varghese N."/>
            <person name="Submissions S."/>
        </authorList>
    </citation>
    <scope>NUCLEOTIDE SEQUENCE [LARGE SCALE GENOMIC DNA]</scope>
    <source>
        <strain evidence="7">DSM 11792</strain>
    </source>
</reference>
<dbReference type="Pfam" id="PF01812">
    <property type="entry name" value="5-FTHF_cyc-lig"/>
    <property type="match status" value="1"/>
</dbReference>
<dbReference type="PANTHER" id="PTHR23407">
    <property type="entry name" value="ATPASE INHIBITOR/5-FORMYLTETRAHYDROFOLATE CYCLO-LIGASE"/>
    <property type="match status" value="1"/>
</dbReference>
<keyword evidence="3 4" id="KW-0067">ATP-binding</keyword>
<keyword evidence="5" id="KW-0479">Metal-binding</keyword>
<evidence type="ECO:0000313" key="7">
    <source>
        <dbReference type="Proteomes" id="UP000184196"/>
    </source>
</evidence>
<evidence type="ECO:0000256" key="4">
    <source>
        <dbReference type="PIRSR" id="PIRSR006806-1"/>
    </source>
</evidence>
<dbReference type="InterPro" id="IPR024185">
    <property type="entry name" value="FTHF_cligase-like_sf"/>
</dbReference>
<accession>A0A1M4XHM5</accession>
<dbReference type="EC" id="6.3.3.2" evidence="5"/>
<dbReference type="PANTHER" id="PTHR23407:SF1">
    <property type="entry name" value="5-FORMYLTETRAHYDROFOLATE CYCLO-LIGASE"/>
    <property type="match status" value="1"/>
</dbReference>
<comment type="similarity">
    <text evidence="1 5">Belongs to the 5-formyltetrahydrofolate cyclo-ligase family.</text>
</comment>
<dbReference type="Proteomes" id="UP000184196">
    <property type="component" value="Unassembled WGS sequence"/>
</dbReference>
<feature type="binding site" evidence="4">
    <location>
        <position position="54"/>
    </location>
    <ligand>
        <name>substrate</name>
    </ligand>
</feature>
<keyword evidence="5" id="KW-0460">Magnesium</keyword>
<keyword evidence="7" id="KW-1185">Reference proteome</keyword>
<dbReference type="InterPro" id="IPR002698">
    <property type="entry name" value="FTHF_cligase"/>
</dbReference>
<name>A0A1M4XHM5_9FIRM</name>
<organism evidence="6 7">
    <name type="scientific">Desulfofundulus australicus DSM 11792</name>
    <dbReference type="NCBI Taxonomy" id="1121425"/>
    <lineage>
        <taxon>Bacteria</taxon>
        <taxon>Bacillati</taxon>
        <taxon>Bacillota</taxon>
        <taxon>Clostridia</taxon>
        <taxon>Eubacteriales</taxon>
        <taxon>Peptococcaceae</taxon>
        <taxon>Desulfofundulus</taxon>
    </lineage>
</organism>
<evidence type="ECO:0000256" key="1">
    <source>
        <dbReference type="ARBA" id="ARBA00010638"/>
    </source>
</evidence>
<evidence type="ECO:0000256" key="3">
    <source>
        <dbReference type="ARBA" id="ARBA00022840"/>
    </source>
</evidence>
<dbReference type="NCBIfam" id="TIGR02727">
    <property type="entry name" value="MTHFS_bact"/>
    <property type="match status" value="1"/>
</dbReference>
<dbReference type="AlphaFoldDB" id="A0A1M4XHM5"/>
<dbReference type="SUPFAM" id="SSF100950">
    <property type="entry name" value="NagB/RpiA/CoA transferase-like"/>
    <property type="match status" value="1"/>
</dbReference>